<sequence>MSSEKPHGHLASEDVLNKKVCTLCDLPQMDLCLSNTIVKTGIGFSAGVVLSVLFLRRRSWPVWLGTGFGLGAGYTDCERSFNPVSVPGVRILPLSQTTAHPQPPSSRFTQLQDRVGDLFGEAKEQAQHAVDNTSDIRAAAHERFTELSKSGKETVEKHVSNLHEKTQNIADKIVETGKGLVEEIPTPAAADKKVRVV</sequence>
<evidence type="ECO:0000256" key="4">
    <source>
        <dbReference type="ARBA" id="ARBA00022692"/>
    </source>
</evidence>
<evidence type="ECO:0000256" key="9">
    <source>
        <dbReference type="RuleBase" id="RU363011"/>
    </source>
</evidence>
<dbReference type="PANTHER" id="PTHR21304:SF0">
    <property type="entry name" value="MICOS COMPLEX SUBUNIT MIC10"/>
    <property type="match status" value="1"/>
</dbReference>
<evidence type="ECO:0000256" key="1">
    <source>
        <dbReference type="ARBA" id="ARBA00002689"/>
    </source>
</evidence>
<evidence type="ECO:0000256" key="3">
    <source>
        <dbReference type="ARBA" id="ARBA00006792"/>
    </source>
</evidence>
<comment type="caution">
    <text evidence="10">The sequence shown here is derived from an EMBL/GenBank/DDBJ whole genome shotgun (WGS) entry which is preliminary data.</text>
</comment>
<dbReference type="STRING" id="77020.A0A0M9VPU0"/>
<evidence type="ECO:0000256" key="2">
    <source>
        <dbReference type="ARBA" id="ARBA00004434"/>
    </source>
</evidence>
<gene>
    <name evidence="10" type="ORF">Malapachy_1038</name>
</gene>
<dbReference type="OrthoDB" id="1916310at2759"/>
<keyword evidence="8" id="KW-0472">Membrane</keyword>
<proteinExistence type="inferred from homology"/>
<dbReference type="RefSeq" id="XP_017992441.1">
    <property type="nucleotide sequence ID" value="XM_018135550.1"/>
</dbReference>
<keyword evidence="7 9" id="KW-0496">Mitochondrion</keyword>
<evidence type="ECO:0000256" key="6">
    <source>
        <dbReference type="ARBA" id="ARBA00022989"/>
    </source>
</evidence>
<evidence type="ECO:0000256" key="7">
    <source>
        <dbReference type="ARBA" id="ARBA00023128"/>
    </source>
</evidence>
<organism evidence="10 11">
    <name type="scientific">Malassezia pachydermatis</name>
    <dbReference type="NCBI Taxonomy" id="77020"/>
    <lineage>
        <taxon>Eukaryota</taxon>
        <taxon>Fungi</taxon>
        <taxon>Dikarya</taxon>
        <taxon>Basidiomycota</taxon>
        <taxon>Ustilaginomycotina</taxon>
        <taxon>Malasseziomycetes</taxon>
        <taxon>Malasseziales</taxon>
        <taxon>Malasseziaceae</taxon>
        <taxon>Malassezia</taxon>
    </lineage>
</organism>
<dbReference type="GeneID" id="28727425"/>
<dbReference type="AlphaFoldDB" id="A0A0M9VPU0"/>
<keyword evidence="5 9" id="KW-0999">Mitochondrion inner membrane</keyword>
<accession>A0A0M9VPU0</accession>
<keyword evidence="6" id="KW-1133">Transmembrane helix</keyword>
<dbReference type="GO" id="GO:0061617">
    <property type="term" value="C:MICOS complex"/>
    <property type="evidence" value="ECO:0007669"/>
    <property type="project" value="UniProtKB-UniRule"/>
</dbReference>
<dbReference type="VEuPathDB" id="FungiDB:Malapachy_1038"/>
<evidence type="ECO:0000313" key="11">
    <source>
        <dbReference type="Proteomes" id="UP000037751"/>
    </source>
</evidence>
<reference evidence="10 11" key="1">
    <citation type="submission" date="2015-07" db="EMBL/GenBank/DDBJ databases">
        <title>Draft Genome Sequence of Malassezia furfur CBS1878 and Malassezia pachydermatis CBS1879.</title>
        <authorList>
            <person name="Triana S."/>
            <person name="Ohm R."/>
            <person name="Gonzalez A."/>
            <person name="DeCock H."/>
            <person name="Restrepo S."/>
            <person name="Celis A."/>
        </authorList>
    </citation>
    <scope>NUCLEOTIDE SEQUENCE [LARGE SCALE GENOMIC DNA]</scope>
    <source>
        <strain evidence="10 11">CBS 1879</strain>
    </source>
</reference>
<evidence type="ECO:0000256" key="8">
    <source>
        <dbReference type="ARBA" id="ARBA00023136"/>
    </source>
</evidence>
<dbReference type="InterPro" id="IPR007512">
    <property type="entry name" value="Mic10"/>
</dbReference>
<comment type="subcellular location">
    <subcellularLocation>
        <location evidence="2 9">Mitochondrion inner membrane</location>
        <topology evidence="2 9">Single-pass membrane protein</topology>
    </subcellularLocation>
</comment>
<comment type="similarity">
    <text evidence="3 9">Belongs to the MICOS complex subunit Mic10 family.</text>
</comment>
<name>A0A0M9VPU0_9BASI</name>
<keyword evidence="11" id="KW-1185">Reference proteome</keyword>
<dbReference type="PANTHER" id="PTHR21304">
    <property type="entry name" value="MICOS COMPLEX SUBUNIT MIC10"/>
    <property type="match status" value="1"/>
</dbReference>
<evidence type="ECO:0000313" key="10">
    <source>
        <dbReference type="EMBL" id="KOS14809.1"/>
    </source>
</evidence>
<comment type="subunit">
    <text evidence="9">Component of the mitochondrial contact site and cristae organizing system (MICOS) complex.</text>
</comment>
<evidence type="ECO:0000256" key="5">
    <source>
        <dbReference type="ARBA" id="ARBA00022792"/>
    </source>
</evidence>
<protein>
    <recommendedName>
        <fullName evidence="9">MICOS complex subunit MIC10</fullName>
    </recommendedName>
</protein>
<comment type="function">
    <text evidence="1 9">Component of the MICOS complex, a large protein complex of the mitochondrial inner membrane that plays crucial roles in the maintenance of crista junctions, inner membrane architecture, and formation of contact sites to the outer membrane.</text>
</comment>
<dbReference type="EMBL" id="LGAV01000003">
    <property type="protein sequence ID" value="KOS14809.1"/>
    <property type="molecule type" value="Genomic_DNA"/>
</dbReference>
<keyword evidence="4" id="KW-0812">Transmembrane</keyword>
<dbReference type="Proteomes" id="UP000037751">
    <property type="component" value="Unassembled WGS sequence"/>
</dbReference>
<dbReference type="Pfam" id="PF04418">
    <property type="entry name" value="DUF543"/>
    <property type="match status" value="1"/>
</dbReference>